<feature type="non-terminal residue" evidence="1">
    <location>
        <position position="1"/>
    </location>
</feature>
<reference evidence="1" key="1">
    <citation type="journal article" date="2018" name="Genome Biol.">
        <title>SKESA: strategic k-mer extension for scrupulous assemblies.</title>
        <authorList>
            <person name="Souvorov A."/>
            <person name="Agarwala R."/>
            <person name="Lipman D.J."/>
        </authorList>
    </citation>
    <scope>NUCLEOTIDE SEQUENCE</scope>
    <source>
        <strain evidence="1">S06004-14</strain>
        <strain evidence="2">S06045-14</strain>
    </source>
</reference>
<organism evidence="1">
    <name type="scientific">Salmonella typhimurium</name>
    <dbReference type="NCBI Taxonomy" id="90371"/>
    <lineage>
        <taxon>Bacteria</taxon>
        <taxon>Pseudomonadati</taxon>
        <taxon>Pseudomonadota</taxon>
        <taxon>Gammaproteobacteria</taxon>
        <taxon>Enterobacterales</taxon>
        <taxon>Enterobacteriaceae</taxon>
        <taxon>Salmonella</taxon>
    </lineage>
</organism>
<reference evidence="1" key="2">
    <citation type="submission" date="2019-01" db="EMBL/GenBank/DDBJ databases">
        <authorList>
            <consortium name="NCBI Pathogen Detection Project"/>
        </authorList>
    </citation>
    <scope>NUCLEOTIDE SEQUENCE</scope>
    <source>
        <strain evidence="1">S06004-14</strain>
        <strain evidence="2">S06045-14</strain>
    </source>
</reference>
<evidence type="ECO:0000313" key="2">
    <source>
        <dbReference type="EMBL" id="HAC9121831.1"/>
    </source>
</evidence>
<evidence type="ECO:0000313" key="1">
    <source>
        <dbReference type="EMBL" id="HAC9112174.1"/>
    </source>
</evidence>
<comment type="caution">
    <text evidence="1">The sequence shown here is derived from an EMBL/GenBank/DDBJ whole genome shotgun (WGS) entry which is preliminary data.</text>
</comment>
<protein>
    <submittedName>
        <fullName evidence="1">Uncharacterized protein</fullName>
    </submittedName>
</protein>
<dbReference type="EMBL" id="DAANBH010000051">
    <property type="protein sequence ID" value="HAC9121831.1"/>
    <property type="molecule type" value="Genomic_DNA"/>
</dbReference>
<dbReference type="AlphaFoldDB" id="A0A706A691"/>
<sequence>KMDIGKAKEYFGLGLIQGAVVRSSSVLHNGWTIELSGNIGSAQPTLHTARGDVRQFKTLDAAAKVVREIGLREWRVITD</sequence>
<accession>A0A706A691</accession>
<dbReference type="EMBL" id="DAANBG010000049">
    <property type="protein sequence ID" value="HAC9112174.1"/>
    <property type="molecule type" value="Genomic_DNA"/>
</dbReference>
<name>A0A706A691_SALTM</name>
<gene>
    <name evidence="1" type="ORF">G0J47_24835</name>
    <name evidence="2" type="ORF">G0J55_24880</name>
</gene>
<proteinExistence type="predicted"/>